<sequence length="106" mass="11990">MYDFKMKPTISFKFPDGSDELIYSLRTRLAAVSHLEWNKGPGSRFATSSGQCPKVIAFEILLVFAQQIPVYISNRTIYGFIIDHMEFFIVSELLPDCPLKDLGPAV</sequence>
<dbReference type="OrthoDB" id="10387887at2759"/>
<reference evidence="1 2" key="1">
    <citation type="journal article" date="2019" name="Sci. Rep.">
        <title>Orb-weaving spider Araneus ventricosus genome elucidates the spidroin gene catalogue.</title>
        <authorList>
            <person name="Kono N."/>
            <person name="Nakamura H."/>
            <person name="Ohtoshi R."/>
            <person name="Moran D.A.P."/>
            <person name="Shinohara A."/>
            <person name="Yoshida Y."/>
            <person name="Fujiwara M."/>
            <person name="Mori M."/>
            <person name="Tomita M."/>
            <person name="Arakawa K."/>
        </authorList>
    </citation>
    <scope>NUCLEOTIDE SEQUENCE [LARGE SCALE GENOMIC DNA]</scope>
</reference>
<evidence type="ECO:0000313" key="2">
    <source>
        <dbReference type="Proteomes" id="UP000499080"/>
    </source>
</evidence>
<gene>
    <name evidence="1" type="ORF">AVEN_123845_1</name>
</gene>
<name>A0A4Y2JCD4_ARAVE</name>
<evidence type="ECO:0000313" key="1">
    <source>
        <dbReference type="EMBL" id="GBM87961.1"/>
    </source>
</evidence>
<comment type="caution">
    <text evidence="1">The sequence shown here is derived from an EMBL/GenBank/DDBJ whole genome shotgun (WGS) entry which is preliminary data.</text>
</comment>
<dbReference type="AlphaFoldDB" id="A0A4Y2JCD4"/>
<organism evidence="1 2">
    <name type="scientific">Araneus ventricosus</name>
    <name type="common">Orbweaver spider</name>
    <name type="synonym">Epeira ventricosa</name>
    <dbReference type="NCBI Taxonomy" id="182803"/>
    <lineage>
        <taxon>Eukaryota</taxon>
        <taxon>Metazoa</taxon>
        <taxon>Ecdysozoa</taxon>
        <taxon>Arthropoda</taxon>
        <taxon>Chelicerata</taxon>
        <taxon>Arachnida</taxon>
        <taxon>Araneae</taxon>
        <taxon>Araneomorphae</taxon>
        <taxon>Entelegynae</taxon>
        <taxon>Araneoidea</taxon>
        <taxon>Araneidae</taxon>
        <taxon>Araneus</taxon>
    </lineage>
</organism>
<accession>A0A4Y2JCD4</accession>
<dbReference type="EMBL" id="BGPR01003423">
    <property type="protein sequence ID" value="GBM87961.1"/>
    <property type="molecule type" value="Genomic_DNA"/>
</dbReference>
<keyword evidence="2" id="KW-1185">Reference proteome</keyword>
<dbReference type="Proteomes" id="UP000499080">
    <property type="component" value="Unassembled WGS sequence"/>
</dbReference>
<protein>
    <submittedName>
        <fullName evidence="1">Uncharacterized protein</fullName>
    </submittedName>
</protein>
<proteinExistence type="predicted"/>